<protein>
    <submittedName>
        <fullName evidence="1">Uncharacterized protein</fullName>
    </submittedName>
</protein>
<evidence type="ECO:0000313" key="1">
    <source>
        <dbReference type="EMBL" id="ADI31832.1"/>
    </source>
</evidence>
<gene>
    <name evidence="1" type="ordered locus">Shell_0711</name>
</gene>
<dbReference type="EMBL" id="CP002051">
    <property type="protein sequence ID" value="ADI31832.1"/>
    <property type="molecule type" value="Genomic_DNA"/>
</dbReference>
<dbReference type="HOGENOM" id="CLU_2893419_0_0_2"/>
<organism evidence="1 2">
    <name type="scientific">Staphylothermus hellenicus (strain DSM 12710 / JCM 10830 / BK20S6-10-b1 / P8)</name>
    <dbReference type="NCBI Taxonomy" id="591019"/>
    <lineage>
        <taxon>Archaea</taxon>
        <taxon>Thermoproteota</taxon>
        <taxon>Thermoprotei</taxon>
        <taxon>Desulfurococcales</taxon>
        <taxon>Desulfurococcaceae</taxon>
        <taxon>Staphylothermus</taxon>
    </lineage>
</organism>
<dbReference type="RefSeq" id="WP_013143030.1">
    <property type="nucleotide sequence ID" value="NC_014205.1"/>
</dbReference>
<dbReference type="AlphaFoldDB" id="D7DCD5"/>
<accession>D7DCD5</accession>
<sequence length="62" mass="7306">MKLKHRSNTRALIEPVVLDIDYTYRFLIRKFVFHNNIFNLTIENTLSKLVVKPDCHVTGSMN</sequence>
<evidence type="ECO:0000313" key="2">
    <source>
        <dbReference type="Proteomes" id="UP000002573"/>
    </source>
</evidence>
<keyword evidence="2" id="KW-1185">Reference proteome</keyword>
<dbReference type="Proteomes" id="UP000002573">
    <property type="component" value="Chromosome"/>
</dbReference>
<dbReference type="GeneID" id="41582853"/>
<reference evidence="1 2" key="2">
    <citation type="journal article" date="2011" name="Stand. Genomic Sci.">
        <title>Complete genome sequence of Staphylothermus hellenicus P8.</title>
        <authorList>
            <person name="Anderson I."/>
            <person name="Wirth R."/>
            <person name="Lucas S."/>
            <person name="Copeland A."/>
            <person name="Lapidus A."/>
            <person name="Cheng J.F."/>
            <person name="Goodwin L."/>
            <person name="Pitluck S."/>
            <person name="Davenport K."/>
            <person name="Detter J.C."/>
            <person name="Han C."/>
            <person name="Tapia R."/>
            <person name="Land M."/>
            <person name="Hauser L."/>
            <person name="Pati A."/>
            <person name="Mikhailova N."/>
            <person name="Woyke T."/>
            <person name="Klenk H.P."/>
            <person name="Kyrpides N."/>
            <person name="Ivanova N."/>
        </authorList>
    </citation>
    <scope>NUCLEOTIDE SEQUENCE [LARGE SCALE GENOMIC DNA]</scope>
    <source>
        <strain evidence="2">DSM 12710 / JCM 10830 / BK20S6-10-b1 / P8</strain>
    </source>
</reference>
<reference evidence="2" key="1">
    <citation type="submission" date="2010-05" db="EMBL/GenBank/DDBJ databases">
        <title>Complete sequence of Staphylothermus hellenicus DSM 12710.</title>
        <authorList>
            <consortium name="US DOE Joint Genome Institute"/>
            <person name="Lucas S."/>
            <person name="Copeland A."/>
            <person name="Lapidus A."/>
            <person name="Cheng J.-F."/>
            <person name="Bruce D."/>
            <person name="Goodwin L."/>
            <person name="Pitluck S."/>
            <person name="Davenport K."/>
            <person name="Detter J.C."/>
            <person name="Han C."/>
            <person name="Tapia R."/>
            <person name="Larimer F."/>
            <person name="Land M."/>
            <person name="Hauser L."/>
            <person name="Kyrpides N."/>
            <person name="Mikhailova N."/>
            <person name="Anderson I.J."/>
            <person name="Woyke T."/>
        </authorList>
    </citation>
    <scope>NUCLEOTIDE SEQUENCE [LARGE SCALE GENOMIC DNA]</scope>
    <source>
        <strain evidence="2">DSM 12710 / JCM 10830 / BK20S6-10-b1 / P8</strain>
    </source>
</reference>
<proteinExistence type="predicted"/>
<name>D7DCD5_STAHD</name>
<dbReference type="KEGG" id="shc:Shell_0711"/>